<dbReference type="InterPro" id="IPR036388">
    <property type="entry name" value="WH-like_DNA-bd_sf"/>
</dbReference>
<dbReference type="SUPFAM" id="SSF46785">
    <property type="entry name" value="Winged helix' DNA-binding domain"/>
    <property type="match status" value="1"/>
</dbReference>
<evidence type="ECO:0000313" key="1">
    <source>
        <dbReference type="EMBL" id="MBP0904858.1"/>
    </source>
</evidence>
<evidence type="ECO:0000313" key="2">
    <source>
        <dbReference type="Proteomes" id="UP000670776"/>
    </source>
</evidence>
<reference evidence="1 2" key="1">
    <citation type="submission" date="2021-04" db="EMBL/GenBank/DDBJ databases">
        <title>Mariniflexile gromovii gen. nov., sp. nov., a gliding bacterium isolated from the sea urchin Strongylocentrotus intermedius.</title>
        <authorList>
            <person name="Ko S."/>
            <person name="Le V."/>
            <person name="Ahn C.-Y."/>
            <person name="Oh H.-M."/>
        </authorList>
    </citation>
    <scope>NUCLEOTIDE SEQUENCE [LARGE SCALE GENOMIC DNA]</scope>
    <source>
        <strain evidence="1 2">KCTC 12570</strain>
    </source>
</reference>
<protein>
    <recommendedName>
        <fullName evidence="3">MarR family transcriptional regulator</fullName>
    </recommendedName>
</protein>
<gene>
    <name evidence="1" type="ORF">J8H85_13535</name>
</gene>
<evidence type="ECO:0008006" key="3">
    <source>
        <dbReference type="Google" id="ProtNLM"/>
    </source>
</evidence>
<proteinExistence type="predicted"/>
<dbReference type="InterPro" id="IPR036390">
    <property type="entry name" value="WH_DNA-bd_sf"/>
</dbReference>
<dbReference type="EMBL" id="JAGJCB010000014">
    <property type="protein sequence ID" value="MBP0904858.1"/>
    <property type="molecule type" value="Genomic_DNA"/>
</dbReference>
<accession>A0ABS4BWV4</accession>
<sequence>MKKENTSKKECSLETFLKTSKKIQRRRDINAVQKDIISYIIGYQINKKFCYESQGDFAFELGIDKSTLTRNIDDLVKKGILQKGQFKDFGITISDRNTRKVYLYVEELDVVSLVKEIQGFVNMKSIKETQVKKQVAEVVKNEPIEEPKKEINFESKSSNVVDISILDLPLNHNNLDKIKYELGKLGLIEPQKEYSTNELYFLIIEGKNKLKIA</sequence>
<organism evidence="1 2">
    <name type="scientific">Mariniflexile gromovii</name>
    <dbReference type="NCBI Taxonomy" id="362523"/>
    <lineage>
        <taxon>Bacteria</taxon>
        <taxon>Pseudomonadati</taxon>
        <taxon>Bacteroidota</taxon>
        <taxon>Flavobacteriia</taxon>
        <taxon>Flavobacteriales</taxon>
        <taxon>Flavobacteriaceae</taxon>
        <taxon>Mariniflexile</taxon>
    </lineage>
</organism>
<comment type="caution">
    <text evidence="1">The sequence shown here is derived from an EMBL/GenBank/DDBJ whole genome shotgun (WGS) entry which is preliminary data.</text>
</comment>
<dbReference type="Proteomes" id="UP000670776">
    <property type="component" value="Unassembled WGS sequence"/>
</dbReference>
<dbReference type="RefSeq" id="WP_209655750.1">
    <property type="nucleotide sequence ID" value="NZ_JAGJCB010000014.1"/>
</dbReference>
<name>A0ABS4BWV4_9FLAO</name>
<keyword evidence="2" id="KW-1185">Reference proteome</keyword>
<dbReference type="Gene3D" id="1.10.10.10">
    <property type="entry name" value="Winged helix-like DNA-binding domain superfamily/Winged helix DNA-binding domain"/>
    <property type="match status" value="1"/>
</dbReference>